<dbReference type="SMART" id="SM00267">
    <property type="entry name" value="GGDEF"/>
    <property type="match status" value="1"/>
</dbReference>
<dbReference type="Pfam" id="PF00990">
    <property type="entry name" value="GGDEF"/>
    <property type="match status" value="1"/>
</dbReference>
<name>A0A7W6FU81_9HYPH</name>
<dbReference type="PANTHER" id="PTHR45138:SF9">
    <property type="entry name" value="DIGUANYLATE CYCLASE DGCM-RELATED"/>
    <property type="match status" value="1"/>
</dbReference>
<dbReference type="InterPro" id="IPR029787">
    <property type="entry name" value="Nucleotide_cyclase"/>
</dbReference>
<evidence type="ECO:0000256" key="3">
    <source>
        <dbReference type="SAM" id="Phobius"/>
    </source>
</evidence>
<feature type="transmembrane region" description="Helical" evidence="3">
    <location>
        <begin position="323"/>
        <end position="343"/>
    </location>
</feature>
<dbReference type="GO" id="GO:1902201">
    <property type="term" value="P:negative regulation of bacterial-type flagellum-dependent cell motility"/>
    <property type="evidence" value="ECO:0007669"/>
    <property type="project" value="TreeGrafter"/>
</dbReference>
<gene>
    <name evidence="5" type="ORF">GGR05_001950</name>
</gene>
<keyword evidence="3" id="KW-0812">Transmembrane</keyword>
<dbReference type="GO" id="GO:0052621">
    <property type="term" value="F:diguanylate cyclase activity"/>
    <property type="evidence" value="ECO:0007669"/>
    <property type="project" value="UniProtKB-EC"/>
</dbReference>
<keyword evidence="3" id="KW-1133">Transmembrane helix</keyword>
<dbReference type="NCBIfam" id="TIGR00254">
    <property type="entry name" value="GGDEF"/>
    <property type="match status" value="1"/>
</dbReference>
<dbReference type="FunFam" id="3.30.70.270:FF:000001">
    <property type="entry name" value="Diguanylate cyclase domain protein"/>
    <property type="match status" value="1"/>
</dbReference>
<organism evidence="5 6">
    <name type="scientific">Aureimonas phyllosphaerae</name>
    <dbReference type="NCBI Taxonomy" id="1166078"/>
    <lineage>
        <taxon>Bacteria</taxon>
        <taxon>Pseudomonadati</taxon>
        <taxon>Pseudomonadota</taxon>
        <taxon>Alphaproteobacteria</taxon>
        <taxon>Hyphomicrobiales</taxon>
        <taxon>Aurantimonadaceae</taxon>
        <taxon>Aureimonas</taxon>
    </lineage>
</organism>
<evidence type="ECO:0000259" key="4">
    <source>
        <dbReference type="PROSITE" id="PS50887"/>
    </source>
</evidence>
<dbReference type="CDD" id="cd01949">
    <property type="entry name" value="GGDEF"/>
    <property type="match status" value="1"/>
</dbReference>
<dbReference type="InterPro" id="IPR000160">
    <property type="entry name" value="GGDEF_dom"/>
</dbReference>
<dbReference type="EMBL" id="JACIDO010000003">
    <property type="protein sequence ID" value="MBB3935806.1"/>
    <property type="molecule type" value="Genomic_DNA"/>
</dbReference>
<protein>
    <recommendedName>
        <fullName evidence="1">diguanylate cyclase</fullName>
        <ecNumber evidence="1">2.7.7.65</ecNumber>
    </recommendedName>
</protein>
<comment type="catalytic activity">
    <reaction evidence="2">
        <text>2 GTP = 3',3'-c-di-GMP + 2 diphosphate</text>
        <dbReference type="Rhea" id="RHEA:24898"/>
        <dbReference type="ChEBI" id="CHEBI:33019"/>
        <dbReference type="ChEBI" id="CHEBI:37565"/>
        <dbReference type="ChEBI" id="CHEBI:58805"/>
        <dbReference type="EC" id="2.7.7.65"/>
    </reaction>
</comment>
<comment type="caution">
    <text evidence="5">The sequence shown here is derived from an EMBL/GenBank/DDBJ whole genome shotgun (WGS) entry which is preliminary data.</text>
</comment>
<evidence type="ECO:0000313" key="6">
    <source>
        <dbReference type="Proteomes" id="UP000531216"/>
    </source>
</evidence>
<keyword evidence="6" id="KW-1185">Reference proteome</keyword>
<accession>A0A7W6FU81</accession>
<dbReference type="InterPro" id="IPR043128">
    <property type="entry name" value="Rev_trsase/Diguanyl_cyclase"/>
</dbReference>
<keyword evidence="3" id="KW-0472">Membrane</keyword>
<feature type="domain" description="GGDEF" evidence="4">
    <location>
        <begin position="439"/>
        <end position="572"/>
    </location>
</feature>
<evidence type="ECO:0000313" key="5">
    <source>
        <dbReference type="EMBL" id="MBB3935806.1"/>
    </source>
</evidence>
<proteinExistence type="predicted"/>
<dbReference type="SUPFAM" id="SSF55073">
    <property type="entry name" value="Nucleotide cyclase"/>
    <property type="match status" value="1"/>
</dbReference>
<dbReference type="AlphaFoldDB" id="A0A7W6FU81"/>
<dbReference type="GO" id="GO:0043709">
    <property type="term" value="P:cell adhesion involved in single-species biofilm formation"/>
    <property type="evidence" value="ECO:0007669"/>
    <property type="project" value="TreeGrafter"/>
</dbReference>
<sequence>MFRLPSFDLIRISSIIALSASMIIGSIALRGVLDQNQRAGASLVELQLFELATAAATAITKERRPLELALGEEPGEAVATTNELRAARGDTDRALDRFRAGVEATTLRDSVNFKFLTALLRDERRGADALLALPVKDRQISLQLRVARGMSSISETFVPFVDKTAQRVIQADENLAGRVNVARLLGALYESATRLPSEVMPALKWSEVIPPEAVMTSMRVQQRILALWDVGVSQLEFGPSSPRLREAHEEIRSVYFGKGFPFLVRAIETYSRRPLNSTEHAKRISEVYAPTTLPILRMRNLYVDAMMNEAVEIQKSTLIQMKLVVSLAVLILVMTATAAWVLYRQMLRPLFGVRDQILALCERRPIRRDRYDGSVLAVKSLYNALETLEARDRQRMVLEEERAVLAEKLRTLSETDELTALPNRRGLFVRLEKFAGGGRNFTAILGDIDHFKVVNDTHGHGAGDEVLAAFSSLLRRRANADVIAARYGGEEFAIVLRSERAEDALAFAEELREEIEGLVVETSAGPIRITASFGLANEAGPVASWQTLFSVADKALYEAKAAGRNRVRLSNATIAGLAKPTAEPKTARSRIAAA</sequence>
<evidence type="ECO:0000256" key="1">
    <source>
        <dbReference type="ARBA" id="ARBA00012528"/>
    </source>
</evidence>
<dbReference type="InterPro" id="IPR050469">
    <property type="entry name" value="Diguanylate_Cyclase"/>
</dbReference>
<dbReference type="GO" id="GO:0005886">
    <property type="term" value="C:plasma membrane"/>
    <property type="evidence" value="ECO:0007669"/>
    <property type="project" value="TreeGrafter"/>
</dbReference>
<reference evidence="5 6" key="1">
    <citation type="submission" date="2020-08" db="EMBL/GenBank/DDBJ databases">
        <title>Genomic Encyclopedia of Type Strains, Phase IV (KMG-IV): sequencing the most valuable type-strain genomes for metagenomic binning, comparative biology and taxonomic classification.</title>
        <authorList>
            <person name="Goeker M."/>
        </authorList>
    </citation>
    <scope>NUCLEOTIDE SEQUENCE [LARGE SCALE GENOMIC DNA]</scope>
    <source>
        <strain evidence="5 6">DSM 25024</strain>
    </source>
</reference>
<dbReference type="PANTHER" id="PTHR45138">
    <property type="entry name" value="REGULATORY COMPONENTS OF SENSORY TRANSDUCTION SYSTEM"/>
    <property type="match status" value="1"/>
</dbReference>
<dbReference type="PROSITE" id="PS50887">
    <property type="entry name" value="GGDEF"/>
    <property type="match status" value="1"/>
</dbReference>
<dbReference type="EC" id="2.7.7.65" evidence="1"/>
<dbReference type="OrthoDB" id="9812260at2"/>
<feature type="transmembrane region" description="Helical" evidence="3">
    <location>
        <begin position="12"/>
        <end position="33"/>
    </location>
</feature>
<dbReference type="Gene3D" id="3.30.70.270">
    <property type="match status" value="1"/>
</dbReference>
<dbReference type="Proteomes" id="UP000531216">
    <property type="component" value="Unassembled WGS sequence"/>
</dbReference>
<evidence type="ECO:0000256" key="2">
    <source>
        <dbReference type="ARBA" id="ARBA00034247"/>
    </source>
</evidence>
<dbReference type="RefSeq" id="WP_139224577.1">
    <property type="nucleotide sequence ID" value="NZ_FOOA01000003.1"/>
</dbReference>